<gene>
    <name evidence="1" type="ORF">KOW79_012392</name>
</gene>
<proteinExistence type="predicted"/>
<comment type="caution">
    <text evidence="1">The sequence shown here is derived from an EMBL/GenBank/DDBJ whole genome shotgun (WGS) entry which is preliminary data.</text>
</comment>
<name>A0A9D3NKQ5_9TELE</name>
<dbReference type="Proteomes" id="UP000824219">
    <property type="component" value="Linkage Group LG14"/>
</dbReference>
<organism evidence="1 2">
    <name type="scientific">Hemibagrus wyckioides</name>
    <dbReference type="NCBI Taxonomy" id="337641"/>
    <lineage>
        <taxon>Eukaryota</taxon>
        <taxon>Metazoa</taxon>
        <taxon>Chordata</taxon>
        <taxon>Craniata</taxon>
        <taxon>Vertebrata</taxon>
        <taxon>Euteleostomi</taxon>
        <taxon>Actinopterygii</taxon>
        <taxon>Neopterygii</taxon>
        <taxon>Teleostei</taxon>
        <taxon>Ostariophysi</taxon>
        <taxon>Siluriformes</taxon>
        <taxon>Bagridae</taxon>
        <taxon>Hemibagrus</taxon>
    </lineage>
</organism>
<sequence>MQSSGAFCVLLLRWRHRQMGLAAEQQRGVPPDLPGRTCSEWGCMREEGFVSEATTEVNLVGLRFGPPTKAMAG</sequence>
<reference evidence="1 2" key="1">
    <citation type="submission" date="2021-06" db="EMBL/GenBank/DDBJ databases">
        <title>Chromosome-level genome assembly of the red-tail catfish (Hemibagrus wyckioides).</title>
        <authorList>
            <person name="Shao F."/>
        </authorList>
    </citation>
    <scope>NUCLEOTIDE SEQUENCE [LARGE SCALE GENOMIC DNA]</scope>
    <source>
        <strain evidence="1">EC202008001</strain>
        <tissue evidence="1">Blood</tissue>
    </source>
</reference>
<accession>A0A9D3NKQ5</accession>
<dbReference type="AlphaFoldDB" id="A0A9D3NKQ5"/>
<keyword evidence="2" id="KW-1185">Reference proteome</keyword>
<evidence type="ECO:0000313" key="2">
    <source>
        <dbReference type="Proteomes" id="UP000824219"/>
    </source>
</evidence>
<dbReference type="EMBL" id="JAHKSW010000014">
    <property type="protein sequence ID" value="KAG7324376.1"/>
    <property type="molecule type" value="Genomic_DNA"/>
</dbReference>
<protein>
    <submittedName>
        <fullName evidence="1">Uncharacterized protein</fullName>
    </submittedName>
</protein>
<evidence type="ECO:0000313" key="1">
    <source>
        <dbReference type="EMBL" id="KAG7324376.1"/>
    </source>
</evidence>